<accession>A0ACD3AFX3</accession>
<evidence type="ECO:0000313" key="2">
    <source>
        <dbReference type="Proteomes" id="UP000308600"/>
    </source>
</evidence>
<protein>
    <submittedName>
        <fullName evidence="1">Mmp37-domain-containing protein</fullName>
    </submittedName>
</protein>
<keyword evidence="2" id="KW-1185">Reference proteome</keyword>
<name>A0ACD3AFX3_9AGAR</name>
<reference evidence="1 2" key="1">
    <citation type="journal article" date="2019" name="Nat. Ecol. Evol.">
        <title>Megaphylogeny resolves global patterns of mushroom evolution.</title>
        <authorList>
            <person name="Varga T."/>
            <person name="Krizsan K."/>
            <person name="Foldi C."/>
            <person name="Dima B."/>
            <person name="Sanchez-Garcia M."/>
            <person name="Sanchez-Ramirez S."/>
            <person name="Szollosi G.J."/>
            <person name="Szarkandi J.G."/>
            <person name="Papp V."/>
            <person name="Albert L."/>
            <person name="Andreopoulos W."/>
            <person name="Angelini C."/>
            <person name="Antonin V."/>
            <person name="Barry K.W."/>
            <person name="Bougher N.L."/>
            <person name="Buchanan P."/>
            <person name="Buyck B."/>
            <person name="Bense V."/>
            <person name="Catcheside P."/>
            <person name="Chovatia M."/>
            <person name="Cooper J."/>
            <person name="Damon W."/>
            <person name="Desjardin D."/>
            <person name="Finy P."/>
            <person name="Geml J."/>
            <person name="Haridas S."/>
            <person name="Hughes K."/>
            <person name="Justo A."/>
            <person name="Karasinski D."/>
            <person name="Kautmanova I."/>
            <person name="Kiss B."/>
            <person name="Kocsube S."/>
            <person name="Kotiranta H."/>
            <person name="LaButti K.M."/>
            <person name="Lechner B.E."/>
            <person name="Liimatainen K."/>
            <person name="Lipzen A."/>
            <person name="Lukacs Z."/>
            <person name="Mihaltcheva S."/>
            <person name="Morgado L.N."/>
            <person name="Niskanen T."/>
            <person name="Noordeloos M.E."/>
            <person name="Ohm R.A."/>
            <person name="Ortiz-Santana B."/>
            <person name="Ovrebo C."/>
            <person name="Racz N."/>
            <person name="Riley R."/>
            <person name="Savchenko A."/>
            <person name="Shiryaev A."/>
            <person name="Soop K."/>
            <person name="Spirin V."/>
            <person name="Szebenyi C."/>
            <person name="Tomsovsky M."/>
            <person name="Tulloss R.E."/>
            <person name="Uehling J."/>
            <person name="Grigoriev I.V."/>
            <person name="Vagvolgyi C."/>
            <person name="Papp T."/>
            <person name="Martin F.M."/>
            <person name="Miettinen O."/>
            <person name="Hibbett D.S."/>
            <person name="Nagy L.G."/>
        </authorList>
    </citation>
    <scope>NUCLEOTIDE SEQUENCE [LARGE SCALE GENOMIC DNA]</scope>
    <source>
        <strain evidence="1 2">NL-1719</strain>
    </source>
</reference>
<gene>
    <name evidence="1" type="ORF">BDN72DRAFT_825368</name>
</gene>
<proteinExistence type="predicted"/>
<sequence>MLPAVRNNARLLSSTPTLFVRSLATEAVPTTTPDLPPPPPPKHPPRPKATRLYPRPRPAPSPHRTTLPRLPPTFGQNQLLPVSSSTRDLLEAIVAQFDAPIRYAFAYGSGVFEQDGYQDSKTNGKGTTTPPMLDFMFAVTHADHFHSMNMQQFASHYPLHARLLGSSYVSKVEEFGPGVWFNTYVKMNGVMIKYGVTTVDNLCSDLLNWRSLYLAGRMHKPIRIVKDDARVRLTQQVNLTSAIRAALLTLPAEFSETELFERIAGISYSGDPRMVLPAENRGKVGNIVKKQAPQFKELYHRLVVGLPGVHWSIHSTTIHQDMSPHTRSAHLKKLPSNLLAGVKSNYGQLSSSPSFEADESSYWVHLAGDERLPSVVQEEMSRIVRYPATVQTLKGVVSAGLGKSVRYGSAKIGKWWSGS</sequence>
<dbReference type="EMBL" id="ML208467">
    <property type="protein sequence ID" value="TFK64630.1"/>
    <property type="molecule type" value="Genomic_DNA"/>
</dbReference>
<evidence type="ECO:0000313" key="1">
    <source>
        <dbReference type="EMBL" id="TFK64630.1"/>
    </source>
</evidence>
<organism evidence="1 2">
    <name type="scientific">Pluteus cervinus</name>
    <dbReference type="NCBI Taxonomy" id="181527"/>
    <lineage>
        <taxon>Eukaryota</taxon>
        <taxon>Fungi</taxon>
        <taxon>Dikarya</taxon>
        <taxon>Basidiomycota</taxon>
        <taxon>Agaricomycotina</taxon>
        <taxon>Agaricomycetes</taxon>
        <taxon>Agaricomycetidae</taxon>
        <taxon>Agaricales</taxon>
        <taxon>Pluteineae</taxon>
        <taxon>Pluteaceae</taxon>
        <taxon>Pluteus</taxon>
    </lineage>
</organism>
<dbReference type="Proteomes" id="UP000308600">
    <property type="component" value="Unassembled WGS sequence"/>
</dbReference>